<proteinExistence type="predicted"/>
<dbReference type="Proteomes" id="UP000467840">
    <property type="component" value="Chromosome 12"/>
</dbReference>
<organism evidence="1 2">
    <name type="scientific">Hevea brasiliensis</name>
    <name type="common">Para rubber tree</name>
    <name type="synonym">Siphonia brasiliensis</name>
    <dbReference type="NCBI Taxonomy" id="3981"/>
    <lineage>
        <taxon>Eukaryota</taxon>
        <taxon>Viridiplantae</taxon>
        <taxon>Streptophyta</taxon>
        <taxon>Embryophyta</taxon>
        <taxon>Tracheophyta</taxon>
        <taxon>Spermatophyta</taxon>
        <taxon>Magnoliopsida</taxon>
        <taxon>eudicotyledons</taxon>
        <taxon>Gunneridae</taxon>
        <taxon>Pentapetalae</taxon>
        <taxon>rosids</taxon>
        <taxon>fabids</taxon>
        <taxon>Malpighiales</taxon>
        <taxon>Euphorbiaceae</taxon>
        <taxon>Crotonoideae</taxon>
        <taxon>Micrandreae</taxon>
        <taxon>Hevea</taxon>
    </lineage>
</organism>
<keyword evidence="2" id="KW-1185">Reference proteome</keyword>
<comment type="caution">
    <text evidence="1">The sequence shown here is derived from an EMBL/GenBank/DDBJ whole genome shotgun (WGS) entry which is preliminary data.</text>
</comment>
<dbReference type="AlphaFoldDB" id="A0A6A6K974"/>
<name>A0A6A6K974_HEVBR</name>
<evidence type="ECO:0000313" key="2">
    <source>
        <dbReference type="Proteomes" id="UP000467840"/>
    </source>
</evidence>
<protein>
    <submittedName>
        <fullName evidence="1">Uncharacterized protein</fullName>
    </submittedName>
</protein>
<accession>A0A6A6K974</accession>
<evidence type="ECO:0000313" key="1">
    <source>
        <dbReference type="EMBL" id="KAF2284666.1"/>
    </source>
</evidence>
<gene>
    <name evidence="1" type="ORF">GH714_028956</name>
</gene>
<sequence length="105" mass="11740">MKTIGYQSYFTIHRYGRGTGDKGTGGLELKDLDVENKYKVRYRDVKVGSGAIATNDPILQVRINFVLYNDTQSTVYNSSEQVRSPAVVHLCDDGTPYGPGEKNKY</sequence>
<reference evidence="1 2" key="1">
    <citation type="journal article" date="2020" name="Mol. Plant">
        <title>The Chromosome-Based Rubber Tree Genome Provides New Insights into Spurge Genome Evolution and Rubber Biosynthesis.</title>
        <authorList>
            <person name="Liu J."/>
            <person name="Shi C."/>
            <person name="Shi C.C."/>
            <person name="Li W."/>
            <person name="Zhang Q.J."/>
            <person name="Zhang Y."/>
            <person name="Li K."/>
            <person name="Lu H.F."/>
            <person name="Shi C."/>
            <person name="Zhu S.T."/>
            <person name="Xiao Z.Y."/>
            <person name="Nan H."/>
            <person name="Yue Y."/>
            <person name="Zhu X.G."/>
            <person name="Wu Y."/>
            <person name="Hong X.N."/>
            <person name="Fan G.Y."/>
            <person name="Tong Y."/>
            <person name="Zhang D."/>
            <person name="Mao C.L."/>
            <person name="Liu Y.L."/>
            <person name="Hao S.J."/>
            <person name="Liu W.Q."/>
            <person name="Lv M.Q."/>
            <person name="Zhang H.B."/>
            <person name="Liu Y."/>
            <person name="Hu-Tang G.R."/>
            <person name="Wang J.P."/>
            <person name="Wang J.H."/>
            <person name="Sun Y.H."/>
            <person name="Ni S.B."/>
            <person name="Chen W.B."/>
            <person name="Zhang X.C."/>
            <person name="Jiao Y.N."/>
            <person name="Eichler E.E."/>
            <person name="Li G.H."/>
            <person name="Liu X."/>
            <person name="Gao L.Z."/>
        </authorList>
    </citation>
    <scope>NUCLEOTIDE SEQUENCE [LARGE SCALE GENOMIC DNA]</scope>
    <source>
        <strain evidence="2">cv. GT1</strain>
        <tissue evidence="1">Leaf</tissue>
    </source>
</reference>
<dbReference type="EMBL" id="JAAGAX010000018">
    <property type="protein sequence ID" value="KAF2284666.1"/>
    <property type="molecule type" value="Genomic_DNA"/>
</dbReference>